<dbReference type="EMBL" id="FTNV01000002">
    <property type="protein sequence ID" value="SIS16980.1"/>
    <property type="molecule type" value="Genomic_DNA"/>
</dbReference>
<dbReference type="GO" id="GO:0006629">
    <property type="term" value="P:lipid metabolic process"/>
    <property type="evidence" value="ECO:0007669"/>
    <property type="project" value="InterPro"/>
</dbReference>
<dbReference type="STRING" id="573024.SAMN05216208_3461"/>
<sequence>MISARPDLCDAAACAAAAVYQDRPVGAAIPRLPGYHIFDCFDCSTGQTGFQAALLRCAATETAIVAFRGSDEHLDLAAGINLGLCQYGANRDNLLDAVTSLHASHVLVCGHSLGGALAQYFAYDLMAKKKVSAQRALSLVTFNGVGGVAGLMRLHGSIDPEMRAKLETVHFAHPDDIVVDIGGNLGSQIHLLPDADPAPAPLLKCHGMDNFLPAQDGQSRLTGLAARPDRPLRLDRTADLIGPELQLLILEWMGGRRASATFRFLRLLPRIPSDERRDALRLISALSPVRPNWRAVEH</sequence>
<dbReference type="InterPro" id="IPR029058">
    <property type="entry name" value="AB_hydrolase_fold"/>
</dbReference>
<gene>
    <name evidence="2" type="ORF">SAMN05421666_2161</name>
</gene>
<dbReference type="AlphaFoldDB" id="A0A1N7GWR8"/>
<organism evidence="2 3">
    <name type="scientific">Roseovarius nanhaiticus</name>
    <dbReference type="NCBI Taxonomy" id="573024"/>
    <lineage>
        <taxon>Bacteria</taxon>
        <taxon>Pseudomonadati</taxon>
        <taxon>Pseudomonadota</taxon>
        <taxon>Alphaproteobacteria</taxon>
        <taxon>Rhodobacterales</taxon>
        <taxon>Roseobacteraceae</taxon>
        <taxon>Roseovarius</taxon>
    </lineage>
</organism>
<evidence type="ECO:0000259" key="1">
    <source>
        <dbReference type="Pfam" id="PF01764"/>
    </source>
</evidence>
<dbReference type="InterPro" id="IPR002921">
    <property type="entry name" value="Fungal_lipase-type"/>
</dbReference>
<reference evidence="2 3" key="1">
    <citation type="submission" date="2017-01" db="EMBL/GenBank/DDBJ databases">
        <authorList>
            <person name="Mah S.A."/>
            <person name="Swanson W.J."/>
            <person name="Moy G.W."/>
            <person name="Vacquier V.D."/>
        </authorList>
    </citation>
    <scope>NUCLEOTIDE SEQUENCE [LARGE SCALE GENOMIC DNA]</scope>
    <source>
        <strain evidence="2 3">DSM 29590</strain>
    </source>
</reference>
<keyword evidence="3" id="KW-1185">Reference proteome</keyword>
<dbReference type="SUPFAM" id="SSF53474">
    <property type="entry name" value="alpha/beta-Hydrolases"/>
    <property type="match status" value="1"/>
</dbReference>
<evidence type="ECO:0000313" key="2">
    <source>
        <dbReference type="EMBL" id="SIS16980.1"/>
    </source>
</evidence>
<dbReference type="RefSeq" id="WP_076533828.1">
    <property type="nucleotide sequence ID" value="NZ_FOAC01000005.1"/>
</dbReference>
<protein>
    <submittedName>
        <fullName evidence="2">Lipase (Class 3)</fullName>
    </submittedName>
</protein>
<evidence type="ECO:0000313" key="3">
    <source>
        <dbReference type="Proteomes" id="UP000186019"/>
    </source>
</evidence>
<dbReference type="Proteomes" id="UP000186019">
    <property type="component" value="Unassembled WGS sequence"/>
</dbReference>
<name>A0A1N7GWR8_9RHOB</name>
<dbReference type="Gene3D" id="3.40.50.1820">
    <property type="entry name" value="alpha/beta hydrolase"/>
    <property type="match status" value="1"/>
</dbReference>
<proteinExistence type="predicted"/>
<feature type="domain" description="Fungal lipase-type" evidence="1">
    <location>
        <begin position="94"/>
        <end position="143"/>
    </location>
</feature>
<dbReference type="OrthoDB" id="7226437at2"/>
<dbReference type="Pfam" id="PF01764">
    <property type="entry name" value="Lipase_3"/>
    <property type="match status" value="1"/>
</dbReference>
<accession>A0A1N7GWR8</accession>